<evidence type="ECO:0000256" key="1">
    <source>
        <dbReference type="SAM" id="MobiDB-lite"/>
    </source>
</evidence>
<reference evidence="3" key="1">
    <citation type="journal article" date="2018" name="Nat. Microbiol.">
        <title>Leveraging single-cell genomics to expand the fungal tree of life.</title>
        <authorList>
            <person name="Ahrendt S.R."/>
            <person name="Quandt C.A."/>
            <person name="Ciobanu D."/>
            <person name="Clum A."/>
            <person name="Salamov A."/>
            <person name="Andreopoulos B."/>
            <person name="Cheng J.F."/>
            <person name="Woyke T."/>
            <person name="Pelin A."/>
            <person name="Henrissat B."/>
            <person name="Reynolds N.K."/>
            <person name="Benny G.L."/>
            <person name="Smith M.E."/>
            <person name="James T.Y."/>
            <person name="Grigoriev I.V."/>
        </authorList>
    </citation>
    <scope>NUCLEOTIDE SEQUENCE [LARGE SCALE GENOMIC DNA]</scope>
    <source>
        <strain evidence="3">RSA 1356</strain>
    </source>
</reference>
<name>A0A4P9XUE7_9FUNG</name>
<keyword evidence="3" id="KW-1185">Reference proteome</keyword>
<organism evidence="2 3">
    <name type="scientific">Thamnocephalis sphaerospora</name>
    <dbReference type="NCBI Taxonomy" id="78915"/>
    <lineage>
        <taxon>Eukaryota</taxon>
        <taxon>Fungi</taxon>
        <taxon>Fungi incertae sedis</taxon>
        <taxon>Zoopagomycota</taxon>
        <taxon>Zoopagomycotina</taxon>
        <taxon>Zoopagomycetes</taxon>
        <taxon>Zoopagales</taxon>
        <taxon>Sigmoideomycetaceae</taxon>
        <taxon>Thamnocephalis</taxon>
    </lineage>
</organism>
<evidence type="ECO:0000313" key="3">
    <source>
        <dbReference type="Proteomes" id="UP000271241"/>
    </source>
</evidence>
<evidence type="ECO:0000313" key="2">
    <source>
        <dbReference type="EMBL" id="RKP09845.1"/>
    </source>
</evidence>
<protein>
    <submittedName>
        <fullName evidence="2">Uncharacterized protein</fullName>
    </submittedName>
</protein>
<feature type="region of interest" description="Disordered" evidence="1">
    <location>
        <begin position="97"/>
        <end position="128"/>
    </location>
</feature>
<feature type="compositionally biased region" description="Polar residues" evidence="1">
    <location>
        <begin position="240"/>
        <end position="254"/>
    </location>
</feature>
<accession>A0A4P9XUE7</accession>
<sequence length="345" mass="36830">MEQAGLFGQGLAWGERAETCAPLIAASPTEAQRQLDRFLRQLPSHSGRIQLLPPLSLAGQGPRAPSKENAMAKHMLRGAAASQPAWPATPDSMVAAAARPTDTPRRPVSTAMDTDEEGPMPDGISPAGLGKRATNETAYAAVTASDRVATHAETGSIWTRPPKRHALQVDREPVTSRKLRCSFNLSTKIVSLPAAGATAPEPLEHTAADGWYSVLQPKAKRQKTFSDEEESSSMIAALSLHSSGESRGTSQSNVDDIGSSGDSRRESTTCWTWLMDELRALRHLHMTANAAYDSRVDARWTAALSALQHLRPTTLPATAATAATTVTTIAAKAHSELAAAAKYRR</sequence>
<dbReference type="Proteomes" id="UP000271241">
    <property type="component" value="Unassembled WGS sequence"/>
</dbReference>
<dbReference type="EMBL" id="KZ992485">
    <property type="protein sequence ID" value="RKP09845.1"/>
    <property type="molecule type" value="Genomic_DNA"/>
</dbReference>
<feature type="region of interest" description="Disordered" evidence="1">
    <location>
        <begin position="240"/>
        <end position="265"/>
    </location>
</feature>
<proteinExistence type="predicted"/>
<dbReference type="AlphaFoldDB" id="A0A4P9XUE7"/>
<gene>
    <name evidence="2" type="ORF">THASP1DRAFT_28359</name>
</gene>